<accession>A0A0F9UB05</accession>
<feature type="region of interest" description="Disordered" evidence="1">
    <location>
        <begin position="53"/>
        <end position="78"/>
    </location>
</feature>
<comment type="caution">
    <text evidence="2">The sequence shown here is derived from an EMBL/GenBank/DDBJ whole genome shotgun (WGS) entry which is preliminary data.</text>
</comment>
<name>A0A0F9UB05_9ZZZZ</name>
<gene>
    <name evidence="2" type="ORF">LCGC14_0244060</name>
</gene>
<evidence type="ECO:0000256" key="1">
    <source>
        <dbReference type="SAM" id="MobiDB-lite"/>
    </source>
</evidence>
<protein>
    <submittedName>
        <fullName evidence="2">Uncharacterized protein</fullName>
    </submittedName>
</protein>
<reference evidence="2" key="1">
    <citation type="journal article" date="2015" name="Nature">
        <title>Complex archaea that bridge the gap between prokaryotes and eukaryotes.</title>
        <authorList>
            <person name="Spang A."/>
            <person name="Saw J.H."/>
            <person name="Jorgensen S.L."/>
            <person name="Zaremba-Niedzwiedzka K."/>
            <person name="Martijn J."/>
            <person name="Lind A.E."/>
            <person name="van Eijk R."/>
            <person name="Schleper C."/>
            <person name="Guy L."/>
            <person name="Ettema T.J."/>
        </authorList>
    </citation>
    <scope>NUCLEOTIDE SEQUENCE</scope>
</reference>
<organism evidence="2">
    <name type="scientific">marine sediment metagenome</name>
    <dbReference type="NCBI Taxonomy" id="412755"/>
    <lineage>
        <taxon>unclassified sequences</taxon>
        <taxon>metagenomes</taxon>
        <taxon>ecological metagenomes</taxon>
    </lineage>
</organism>
<evidence type="ECO:0000313" key="2">
    <source>
        <dbReference type="EMBL" id="KKN88799.1"/>
    </source>
</evidence>
<proteinExistence type="predicted"/>
<sequence>MAAKLEDSNLLLRKLGAVYVADDSKPLRGEYHYIDNPSGWIGDLAYRGHALKEAKEEPRMSSRRQAIMAQKERKNESP</sequence>
<dbReference type="AlphaFoldDB" id="A0A0F9UB05"/>
<dbReference type="EMBL" id="LAZR01000125">
    <property type="protein sequence ID" value="KKN88799.1"/>
    <property type="molecule type" value="Genomic_DNA"/>
</dbReference>